<name>A0A1N7QIX7_9RHOB</name>
<accession>A0A1N7QIX7</accession>
<feature type="compositionally biased region" description="Acidic residues" evidence="1">
    <location>
        <begin position="267"/>
        <end position="276"/>
    </location>
</feature>
<dbReference type="RefSeq" id="WP_076486563.1">
    <property type="nucleotide sequence ID" value="NZ_FTOG01000027.1"/>
</dbReference>
<evidence type="ECO:0000313" key="3">
    <source>
        <dbReference type="Proteomes" id="UP000186221"/>
    </source>
</evidence>
<gene>
    <name evidence="2" type="ORF">SAMN05421580_1271</name>
</gene>
<proteinExistence type="predicted"/>
<reference evidence="3" key="1">
    <citation type="submission" date="2017-01" db="EMBL/GenBank/DDBJ databases">
        <authorList>
            <person name="Varghese N."/>
            <person name="Submissions S."/>
        </authorList>
    </citation>
    <scope>NUCLEOTIDE SEQUENCE [LARGE SCALE GENOMIC DNA]</scope>
    <source>
        <strain evidence="3">DSM 19945</strain>
    </source>
</reference>
<dbReference type="AlphaFoldDB" id="A0A1N7QIX7"/>
<dbReference type="EMBL" id="FTOG01000027">
    <property type="protein sequence ID" value="SIT22825.1"/>
    <property type="molecule type" value="Genomic_DNA"/>
</dbReference>
<feature type="region of interest" description="Disordered" evidence="1">
    <location>
        <begin position="1"/>
        <end position="35"/>
    </location>
</feature>
<dbReference type="Proteomes" id="UP000186221">
    <property type="component" value="Unassembled WGS sequence"/>
</dbReference>
<feature type="region of interest" description="Disordered" evidence="1">
    <location>
        <begin position="252"/>
        <end position="328"/>
    </location>
</feature>
<sequence length="447" mass="45074">MEPYNEDDFEFKTETDTDGAPGVPPAGEDGQEPGHCLGHTWDEIAKSVGKEEAAQSAELASKIFSTLSQIDEDQIQNVSDVFIQGLTLGLLEGAAPKADGLDALISGIGESAGPLSALLDLGRDIGMSVGTSGLNADALSALGIKGFGPDGFALDGGFGLNDAFNQMSTHLNGFGKMGSDLFGNQLSTLDGGAGQIGLSDSEAFTQFAGITGIGAALVFLAAAAGGGGFAVVIGTGYAVIAGYTTYMAGQATDPPDAGIPPAGTGEPEPEPPEDGPDAGPNPPAGTDPDDDDETENGEPVPETDTSTTSDPDSSQTPSPNDDGAYGNRPLTYEEVMSQLAVEMDGLILPGLDTPQGSGGMSPGAAALGASMAQMIIQSLINPAPIEDAQAMAFDMAGLSDQDLAGEMLPDGDFGGLGNPPEPIADGPIIEDLADTIIVQSDAFDFLG</sequence>
<protein>
    <submittedName>
        <fullName evidence="2">Uncharacterized protein</fullName>
    </submittedName>
</protein>
<evidence type="ECO:0000256" key="1">
    <source>
        <dbReference type="SAM" id="MobiDB-lite"/>
    </source>
</evidence>
<feature type="compositionally biased region" description="Acidic residues" evidence="1">
    <location>
        <begin position="287"/>
        <end position="296"/>
    </location>
</feature>
<organism evidence="2 3">
    <name type="scientific">Rhodobacter aestuarii</name>
    <dbReference type="NCBI Taxonomy" id="453582"/>
    <lineage>
        <taxon>Bacteria</taxon>
        <taxon>Pseudomonadati</taxon>
        <taxon>Pseudomonadota</taxon>
        <taxon>Alphaproteobacteria</taxon>
        <taxon>Rhodobacterales</taxon>
        <taxon>Rhodobacter group</taxon>
        <taxon>Rhodobacter</taxon>
    </lineage>
</organism>
<feature type="compositionally biased region" description="Low complexity" evidence="1">
    <location>
        <begin position="297"/>
        <end position="322"/>
    </location>
</feature>
<keyword evidence="3" id="KW-1185">Reference proteome</keyword>
<evidence type="ECO:0000313" key="2">
    <source>
        <dbReference type="EMBL" id="SIT22825.1"/>
    </source>
</evidence>